<evidence type="ECO:0000313" key="1">
    <source>
        <dbReference type="EMBL" id="TCC97483.1"/>
    </source>
</evidence>
<accession>A0A4R0NDZ3</accession>
<evidence type="ECO:0000313" key="2">
    <source>
        <dbReference type="Proteomes" id="UP000291485"/>
    </source>
</evidence>
<name>A0A4R0NDZ3_9SPHI</name>
<sequence>MHTIFHQSIQNNWTKPEQILSPKTLVIGSFNPYNAIGEKVDYYYGRSGNYFWKRIAIIIGFEENYFFDPVNGFKRKLSIMNNKFCCLDVINSIEFSGSDDNLIKNYVDDHIFKKFSDDKVFTRKVLKGTINLAKGFNKEILTTLNNTNTIKKVIHTMGNTRIPSPLLAKPFEKKLAQNGFGGFIAEIHKTCSSNNIEFVNESLSPSAYAVRNGATSIPKLDTWLSQHLNLVP</sequence>
<keyword evidence="2" id="KW-1185">Reference proteome</keyword>
<comment type="caution">
    <text evidence="1">The sequence shown here is derived from an EMBL/GenBank/DDBJ whole genome shotgun (WGS) entry which is preliminary data.</text>
</comment>
<dbReference type="AlphaFoldDB" id="A0A4R0NDZ3"/>
<evidence type="ECO:0008006" key="3">
    <source>
        <dbReference type="Google" id="ProtNLM"/>
    </source>
</evidence>
<dbReference type="EMBL" id="SJSN01000035">
    <property type="protein sequence ID" value="TCC97483.1"/>
    <property type="molecule type" value="Genomic_DNA"/>
</dbReference>
<reference evidence="1 2" key="1">
    <citation type="submission" date="2019-02" db="EMBL/GenBank/DDBJ databases">
        <title>Pedobacter sp. RP-3-11 sp. nov., isolated from Arctic soil.</title>
        <authorList>
            <person name="Dahal R.H."/>
        </authorList>
    </citation>
    <scope>NUCLEOTIDE SEQUENCE [LARGE SCALE GENOMIC DNA]</scope>
    <source>
        <strain evidence="1 2">RP-3-11</strain>
    </source>
</reference>
<dbReference type="Gene3D" id="3.40.470.10">
    <property type="entry name" value="Uracil-DNA glycosylase-like domain"/>
    <property type="match status" value="1"/>
</dbReference>
<protein>
    <recommendedName>
        <fullName evidence="3">G/U mismatch-specific uracil-DNA glycosylase</fullName>
    </recommendedName>
</protein>
<dbReference type="Proteomes" id="UP000291485">
    <property type="component" value="Unassembled WGS sequence"/>
</dbReference>
<dbReference type="InterPro" id="IPR036895">
    <property type="entry name" value="Uracil-DNA_glycosylase-like_sf"/>
</dbReference>
<proteinExistence type="predicted"/>
<organism evidence="1 2">
    <name type="scientific">Pedobacter frigidisoli</name>
    <dbReference type="NCBI Taxonomy" id="2530455"/>
    <lineage>
        <taxon>Bacteria</taxon>
        <taxon>Pseudomonadati</taxon>
        <taxon>Bacteroidota</taxon>
        <taxon>Sphingobacteriia</taxon>
        <taxon>Sphingobacteriales</taxon>
        <taxon>Sphingobacteriaceae</taxon>
        <taxon>Pedobacter</taxon>
    </lineage>
</organism>
<dbReference type="OrthoDB" id="9799921at2"/>
<dbReference type="RefSeq" id="WP_131562953.1">
    <property type="nucleotide sequence ID" value="NZ_SJSN01000035.1"/>
</dbReference>
<gene>
    <name evidence="1" type="ORF">EZ449_21940</name>
</gene>